<evidence type="ECO:0000256" key="1">
    <source>
        <dbReference type="ARBA" id="ARBA00022529"/>
    </source>
</evidence>
<dbReference type="Pfam" id="PF06958">
    <property type="entry name" value="Pyocin_S"/>
    <property type="match status" value="1"/>
</dbReference>
<organism evidence="6 7">
    <name type="scientific">Pseudomonas fluorescens</name>
    <dbReference type="NCBI Taxonomy" id="294"/>
    <lineage>
        <taxon>Bacteria</taxon>
        <taxon>Pseudomonadati</taxon>
        <taxon>Pseudomonadota</taxon>
        <taxon>Gammaproteobacteria</taxon>
        <taxon>Pseudomonadales</taxon>
        <taxon>Pseudomonadaceae</taxon>
        <taxon>Pseudomonas</taxon>
    </lineage>
</organism>
<feature type="domain" description="Pyosin/cloacin translocation" evidence="5">
    <location>
        <begin position="183"/>
        <end position="313"/>
    </location>
</feature>
<dbReference type="GO" id="GO:0042742">
    <property type="term" value="P:defense response to bacterium"/>
    <property type="evidence" value="ECO:0007669"/>
    <property type="project" value="UniProtKB-KW"/>
</dbReference>
<sequence length="412" mass="44519">MARKTGIPRIQNPPSGDGHHVTSRYMNATELAERDARQKTYDDMLARQQAYEDRFVRQPQQNDPPGSSGCVFAKSCNLPDGVFNHDNPAGFVPVEKLADYGKFSLLGGRERDEAGNIPLKKISGSALPRSFGTLILGGVGAAGSGAAASGAGVVTAGVVAGALAGVVALLWPSTLGDSSLYSEEQLKSIKEGRTRVRLHIEHQANGTLKAYGYNTQKRSDWEMIPVVQFVAQGSQQVADFGNGVTLIWTPAVDLSSTSGVPPLEGVPKAPQIWIYPPTPAADSIIVNPIYPPEYKDFILVFPADSGIKPLYIVFSLRFHAARYHGKTDTPVKSKGPENGQEALDNSVQIKPTSERRIGIDPKTNEFVVFDHTGGDDYHGHVRAWNKLHQDMKNVLIKAKKADTKGNILGAKQ</sequence>
<dbReference type="RefSeq" id="WP_046048933.1">
    <property type="nucleotide sequence ID" value="NZ_LACD01000031.1"/>
</dbReference>
<evidence type="ECO:0000256" key="3">
    <source>
        <dbReference type="ARBA" id="ARBA00023048"/>
    </source>
</evidence>
<evidence type="ECO:0000256" key="4">
    <source>
        <dbReference type="SAM" id="MobiDB-lite"/>
    </source>
</evidence>
<evidence type="ECO:0000259" key="5">
    <source>
        <dbReference type="Pfam" id="PF06958"/>
    </source>
</evidence>
<dbReference type="EMBL" id="LACD01000031">
    <property type="protein sequence ID" value="KJZ37811.1"/>
    <property type="molecule type" value="Genomic_DNA"/>
</dbReference>
<proteinExistence type="predicted"/>
<dbReference type="CDD" id="cd20695">
    <property type="entry name" value="CdiA-CT_5T87E_Ct"/>
    <property type="match status" value="1"/>
</dbReference>
<dbReference type="PATRIC" id="fig|294.131.peg.4009"/>
<evidence type="ECO:0000313" key="6">
    <source>
        <dbReference type="EMBL" id="KJZ37811.1"/>
    </source>
</evidence>
<name>A0A0F4T069_PSEFL</name>
<accession>A0A0F4T069</accession>
<dbReference type="InterPro" id="IPR016128">
    <property type="entry name" value="Pyosin/cloacin_T_dom"/>
</dbReference>
<keyword evidence="2" id="KW-0044">Antibiotic</keyword>
<reference evidence="6 7" key="1">
    <citation type="submission" date="2015-03" db="EMBL/GenBank/DDBJ databases">
        <title>Comparative genomics of Pseudomonas insights into diversity of traits involved in vanlence and defense.</title>
        <authorList>
            <person name="Qin Y."/>
        </authorList>
    </citation>
    <scope>NUCLEOTIDE SEQUENCE [LARGE SCALE GENOMIC DNA]</scope>
    <source>
        <strain evidence="6 7">C3</strain>
    </source>
</reference>
<dbReference type="InterPro" id="IPR036302">
    <property type="entry name" value="Pyosin/cloacin_T_dom_sf"/>
</dbReference>
<evidence type="ECO:0000313" key="7">
    <source>
        <dbReference type="Proteomes" id="UP000033500"/>
    </source>
</evidence>
<keyword evidence="3" id="KW-0078">Bacteriocin</keyword>
<dbReference type="AlphaFoldDB" id="A0A0F4T069"/>
<feature type="region of interest" description="Disordered" evidence="4">
    <location>
        <begin position="326"/>
        <end position="346"/>
    </location>
</feature>
<dbReference type="Proteomes" id="UP000033500">
    <property type="component" value="Unassembled WGS sequence"/>
</dbReference>
<dbReference type="GO" id="GO:0031640">
    <property type="term" value="P:killing of cells of another organism"/>
    <property type="evidence" value="ECO:0007669"/>
    <property type="project" value="UniProtKB-KW"/>
</dbReference>
<dbReference type="SUPFAM" id="SSF69369">
    <property type="entry name" value="Cloacin translocation domain"/>
    <property type="match status" value="1"/>
</dbReference>
<protein>
    <submittedName>
        <fullName evidence="6">S-type Pyocin</fullName>
    </submittedName>
</protein>
<comment type="caution">
    <text evidence="6">The sequence shown here is derived from an EMBL/GenBank/DDBJ whole genome shotgun (WGS) entry which is preliminary data.</text>
</comment>
<gene>
    <name evidence="6" type="ORF">VC34_24925</name>
</gene>
<evidence type="ECO:0000256" key="2">
    <source>
        <dbReference type="ARBA" id="ARBA00023022"/>
    </source>
</evidence>
<feature type="compositionally biased region" description="Basic and acidic residues" evidence="4">
    <location>
        <begin position="326"/>
        <end position="335"/>
    </location>
</feature>
<keyword evidence="1" id="KW-0929">Antimicrobial</keyword>
<feature type="region of interest" description="Disordered" evidence="4">
    <location>
        <begin position="1"/>
        <end position="20"/>
    </location>
</feature>